<dbReference type="InterPro" id="IPR013525">
    <property type="entry name" value="ABC2_TM"/>
</dbReference>
<proteinExistence type="inferred from homology"/>
<dbReference type="InterPro" id="IPR000412">
    <property type="entry name" value="ABC_2_transport"/>
</dbReference>
<organism evidence="7 8">
    <name type="scientific">Alkalihalobacillus trypoxylicola</name>
    <dbReference type="NCBI Taxonomy" id="519424"/>
    <lineage>
        <taxon>Bacteria</taxon>
        <taxon>Bacillati</taxon>
        <taxon>Bacillota</taxon>
        <taxon>Bacilli</taxon>
        <taxon>Bacillales</taxon>
        <taxon>Bacillaceae</taxon>
        <taxon>Alkalihalobacillus</taxon>
    </lineage>
</organism>
<evidence type="ECO:0000256" key="1">
    <source>
        <dbReference type="ARBA" id="ARBA00004141"/>
    </source>
</evidence>
<dbReference type="Proteomes" id="UP000075806">
    <property type="component" value="Unassembled WGS sequence"/>
</dbReference>
<keyword evidence="5" id="KW-1003">Cell membrane</keyword>
<dbReference type="InterPro" id="IPR047817">
    <property type="entry name" value="ABC2_TM_bact-type"/>
</dbReference>
<evidence type="ECO:0000256" key="3">
    <source>
        <dbReference type="ARBA" id="ARBA00022989"/>
    </source>
</evidence>
<dbReference type="PRINTS" id="PR00164">
    <property type="entry name" value="ABC2TRNSPORT"/>
</dbReference>
<comment type="subcellular location">
    <subcellularLocation>
        <location evidence="5">Cell membrane</location>
        <topology evidence="5">Multi-pass membrane protein</topology>
    </subcellularLocation>
    <subcellularLocation>
        <location evidence="1">Membrane</location>
        <topology evidence="1">Multi-pass membrane protein</topology>
    </subcellularLocation>
</comment>
<dbReference type="RefSeq" id="WP_045478581.1">
    <property type="nucleotide sequence ID" value="NZ_LTAO01000023.1"/>
</dbReference>
<evidence type="ECO:0000256" key="4">
    <source>
        <dbReference type="ARBA" id="ARBA00023136"/>
    </source>
</evidence>
<dbReference type="InterPro" id="IPR051784">
    <property type="entry name" value="Nod_factor_ABC_transporter"/>
</dbReference>
<dbReference type="PANTHER" id="PTHR43229">
    <property type="entry name" value="NODULATION PROTEIN J"/>
    <property type="match status" value="1"/>
</dbReference>
<sequence length="278" mass="31482">MRVVIALWMRNIKLFFRNKLQLILILIMPFFYLYLLSTLFESAHIAEPFPYVLTGIVMIVVFQTSLNIAFSTIDDIASGYMKEILVSPVKRVYIALGQMLASTTVATLQGTIILVIGFLFGIQYSSFLTPILLFLFLITMGLTFSAFALFIAASIKSAQTFQLTSMLITVPMTFLCGVYIPISLLPGGLQLLALFNPMTYATSFFRILSQEKLFYPIEQLLNEQLAYKINEIIVTPQLSLIVLVTFGTVFSLLSTMTFSHVDFSKIYRLKEKKDVFQQ</sequence>
<dbReference type="PIRSF" id="PIRSF006648">
    <property type="entry name" value="DrrB"/>
    <property type="match status" value="1"/>
</dbReference>
<evidence type="ECO:0000313" key="7">
    <source>
        <dbReference type="EMBL" id="KYG29484.1"/>
    </source>
</evidence>
<feature type="transmembrane region" description="Helical" evidence="5">
    <location>
        <begin position="163"/>
        <end position="182"/>
    </location>
</feature>
<dbReference type="OrthoDB" id="9788252at2"/>
<evidence type="ECO:0000256" key="2">
    <source>
        <dbReference type="ARBA" id="ARBA00022692"/>
    </source>
</evidence>
<feature type="domain" description="ABC transmembrane type-2" evidence="6">
    <location>
        <begin position="16"/>
        <end position="261"/>
    </location>
</feature>
<reference evidence="7" key="1">
    <citation type="submission" date="2016-02" db="EMBL/GenBank/DDBJ databases">
        <title>Genome sequence of Bacillus trypoxylicola KCTC 13244(T).</title>
        <authorList>
            <person name="Jeong H."/>
            <person name="Park S.-H."/>
            <person name="Choi S.-K."/>
        </authorList>
    </citation>
    <scope>NUCLEOTIDE SEQUENCE [LARGE SCALE GENOMIC DNA]</scope>
    <source>
        <strain evidence="7">KCTC 13244</strain>
    </source>
</reference>
<keyword evidence="4 5" id="KW-0472">Membrane</keyword>
<dbReference type="EMBL" id="LTAO01000023">
    <property type="protein sequence ID" value="KYG29484.1"/>
    <property type="molecule type" value="Genomic_DNA"/>
</dbReference>
<keyword evidence="8" id="KW-1185">Reference proteome</keyword>
<comment type="similarity">
    <text evidence="5">Belongs to the ABC-2 integral membrane protein family.</text>
</comment>
<gene>
    <name evidence="7" type="ORF">AZF04_08155</name>
</gene>
<name>A0A162DFQ9_9BACI</name>
<feature type="transmembrane region" description="Helical" evidence="5">
    <location>
        <begin position="92"/>
        <end position="121"/>
    </location>
</feature>
<accession>A0A162DFQ9</accession>
<feature type="transmembrane region" description="Helical" evidence="5">
    <location>
        <begin position="229"/>
        <end position="253"/>
    </location>
</feature>
<feature type="transmembrane region" description="Helical" evidence="5">
    <location>
        <begin position="49"/>
        <end position="71"/>
    </location>
</feature>
<keyword evidence="5" id="KW-0813">Transport</keyword>
<evidence type="ECO:0000256" key="5">
    <source>
        <dbReference type="RuleBase" id="RU361157"/>
    </source>
</evidence>
<dbReference type="PROSITE" id="PS51012">
    <property type="entry name" value="ABC_TM2"/>
    <property type="match status" value="1"/>
</dbReference>
<comment type="caution">
    <text evidence="7">The sequence shown here is derived from an EMBL/GenBank/DDBJ whole genome shotgun (WGS) entry which is preliminary data.</text>
</comment>
<dbReference type="GO" id="GO:0140359">
    <property type="term" value="F:ABC-type transporter activity"/>
    <property type="evidence" value="ECO:0007669"/>
    <property type="project" value="InterPro"/>
</dbReference>
<dbReference type="PANTHER" id="PTHR43229:SF3">
    <property type="entry name" value="ABC-TYPE MULTIDRUG TRANSPORT SYSTEM, PERMEASE COMPONENT"/>
    <property type="match status" value="1"/>
</dbReference>
<feature type="transmembrane region" description="Helical" evidence="5">
    <location>
        <begin position="127"/>
        <end position="151"/>
    </location>
</feature>
<dbReference type="Pfam" id="PF01061">
    <property type="entry name" value="ABC2_membrane"/>
    <property type="match status" value="1"/>
</dbReference>
<dbReference type="STRING" id="519424.AZF04_08155"/>
<feature type="transmembrane region" description="Helical" evidence="5">
    <location>
        <begin position="20"/>
        <end position="37"/>
    </location>
</feature>
<evidence type="ECO:0000313" key="8">
    <source>
        <dbReference type="Proteomes" id="UP000075806"/>
    </source>
</evidence>
<keyword evidence="2 5" id="KW-0812">Transmembrane</keyword>
<dbReference type="GO" id="GO:0043190">
    <property type="term" value="C:ATP-binding cassette (ABC) transporter complex"/>
    <property type="evidence" value="ECO:0007669"/>
    <property type="project" value="InterPro"/>
</dbReference>
<dbReference type="AlphaFoldDB" id="A0A162DFQ9"/>
<evidence type="ECO:0000259" key="6">
    <source>
        <dbReference type="PROSITE" id="PS51012"/>
    </source>
</evidence>
<protein>
    <recommendedName>
        <fullName evidence="5">Transport permease protein</fullName>
    </recommendedName>
</protein>
<keyword evidence="3 5" id="KW-1133">Transmembrane helix</keyword>